<evidence type="ECO:0000259" key="3">
    <source>
        <dbReference type="Pfam" id="PF23571"/>
    </source>
</evidence>
<dbReference type="AlphaFoldDB" id="A0A7J0GS74"/>
<feature type="domain" description="GH3 middle" evidence="3">
    <location>
        <begin position="319"/>
        <end position="393"/>
    </location>
</feature>
<feature type="domain" description="GH3 C-terminal" evidence="4">
    <location>
        <begin position="426"/>
        <end position="495"/>
    </location>
</feature>
<evidence type="ECO:0000313" key="6">
    <source>
        <dbReference type="Proteomes" id="UP000585474"/>
    </source>
</evidence>
<comment type="caution">
    <text evidence="5">The sequence shown here is derived from an EMBL/GenBank/DDBJ whole genome shotgun (WGS) entry which is preliminary data.</text>
</comment>
<keyword evidence="6" id="KW-1185">Reference proteome</keyword>
<dbReference type="Pfam" id="PF23571">
    <property type="entry name" value="GH3_M"/>
    <property type="match status" value="1"/>
</dbReference>
<evidence type="ECO:0000256" key="2">
    <source>
        <dbReference type="ARBA" id="ARBA00022598"/>
    </source>
</evidence>
<dbReference type="Pfam" id="PF23572">
    <property type="entry name" value="GH3_C"/>
    <property type="match status" value="1"/>
</dbReference>
<evidence type="ECO:0008006" key="7">
    <source>
        <dbReference type="Google" id="ProtNLM"/>
    </source>
</evidence>
<dbReference type="Proteomes" id="UP000585474">
    <property type="component" value="Unassembled WGS sequence"/>
</dbReference>
<name>A0A7J0GS74_9ERIC</name>
<dbReference type="InterPro" id="IPR055377">
    <property type="entry name" value="GH3_M"/>
</dbReference>
<sequence length="511" mass="57113">MTDGDIIAKLEETTKDAARRQQDTLRAILERNAGVRYLQPHLRGYPALPDAATFRRAVPLSCYDDYADHVFRMADGDDDDDQPFLSVDSLVCFFYSSGTSSMKPKMIPYFDSVPSKAISFLAHQGSAAILRRLFPPRPSVDKFLWFMYAGNIMETKGGYKAMAASAFPFQGDKSNLSHFLPMSVSPKGVILGLDLQQQMYCHLLCGLRKFNLVDGIRAPYAAGLIRAIYLLESKWKQLCEDLECGYPSLEISDDSMRDSVIEVLCGPQPELAKQKYGAIYSKIKYYAGEIPVLGGDYFASECCVGINLDILQPPELTRFTLLPTAAYFEFLPFDMNKMSVSSEETVDVSSVEVGKMYEMVVTTYRGLYRYRLGDIVKVVGFYNSTPQVEFVTRAPNHPGEVITEGNLISAIKSFQQVLRSEEENLQESVLVLRRCCSSLEDAFGDIYKIMKARGEVGPMLLYIVKPGSFDKVLQVAIENGAPASQYKPPKIIRNHKVVDLLEASAVVMIKI</sequence>
<dbReference type="GO" id="GO:0016881">
    <property type="term" value="F:acid-amino acid ligase activity"/>
    <property type="evidence" value="ECO:0007669"/>
    <property type="project" value="TreeGrafter"/>
</dbReference>
<dbReference type="InterPro" id="IPR055378">
    <property type="entry name" value="GH3_C"/>
</dbReference>
<dbReference type="GO" id="GO:0005737">
    <property type="term" value="C:cytoplasm"/>
    <property type="evidence" value="ECO:0007669"/>
    <property type="project" value="TreeGrafter"/>
</dbReference>
<keyword evidence="2" id="KW-0436">Ligase</keyword>
<organism evidence="5 6">
    <name type="scientific">Actinidia rufa</name>
    <dbReference type="NCBI Taxonomy" id="165716"/>
    <lineage>
        <taxon>Eukaryota</taxon>
        <taxon>Viridiplantae</taxon>
        <taxon>Streptophyta</taxon>
        <taxon>Embryophyta</taxon>
        <taxon>Tracheophyta</taxon>
        <taxon>Spermatophyta</taxon>
        <taxon>Magnoliopsida</taxon>
        <taxon>eudicotyledons</taxon>
        <taxon>Gunneridae</taxon>
        <taxon>Pentapetalae</taxon>
        <taxon>asterids</taxon>
        <taxon>Ericales</taxon>
        <taxon>Actinidiaceae</taxon>
        <taxon>Actinidia</taxon>
    </lineage>
</organism>
<evidence type="ECO:0000313" key="5">
    <source>
        <dbReference type="EMBL" id="GFZ13685.1"/>
    </source>
</evidence>
<dbReference type="OrthoDB" id="10004661at2759"/>
<comment type="similarity">
    <text evidence="1">Belongs to the IAA-amido conjugating enzyme family.</text>
</comment>
<dbReference type="InterPro" id="IPR004993">
    <property type="entry name" value="GH3"/>
</dbReference>
<proteinExistence type="inferred from homology"/>
<accession>A0A7J0GS74</accession>
<evidence type="ECO:0000256" key="1">
    <source>
        <dbReference type="ARBA" id="ARBA00008068"/>
    </source>
</evidence>
<dbReference type="PANTHER" id="PTHR31901:SF44">
    <property type="entry name" value="INDOLE-3-ACETIC ACID-AMIDO SYNTHETASE GH3.6-RELATED"/>
    <property type="match status" value="1"/>
</dbReference>
<evidence type="ECO:0000259" key="4">
    <source>
        <dbReference type="Pfam" id="PF23572"/>
    </source>
</evidence>
<protein>
    <recommendedName>
        <fullName evidence="7">Auxin-responsive GH3 family protein</fullName>
    </recommendedName>
</protein>
<dbReference type="PANTHER" id="PTHR31901">
    <property type="entry name" value="GH3 DOMAIN-CONTAINING PROTEIN"/>
    <property type="match status" value="1"/>
</dbReference>
<dbReference type="Pfam" id="PF03321">
    <property type="entry name" value="GH3"/>
    <property type="match status" value="1"/>
</dbReference>
<dbReference type="EMBL" id="BJWL01000023">
    <property type="protein sequence ID" value="GFZ13685.1"/>
    <property type="molecule type" value="Genomic_DNA"/>
</dbReference>
<reference evidence="5 6" key="1">
    <citation type="submission" date="2019-07" db="EMBL/GenBank/DDBJ databases">
        <title>De Novo Assembly of kiwifruit Actinidia rufa.</title>
        <authorList>
            <person name="Sugita-Konishi S."/>
            <person name="Sato K."/>
            <person name="Mori E."/>
            <person name="Abe Y."/>
            <person name="Kisaki G."/>
            <person name="Hamano K."/>
            <person name="Suezawa K."/>
            <person name="Otani M."/>
            <person name="Fukuda T."/>
            <person name="Manabe T."/>
            <person name="Gomi K."/>
            <person name="Tabuchi M."/>
            <person name="Akimitsu K."/>
            <person name="Kataoka I."/>
        </authorList>
    </citation>
    <scope>NUCLEOTIDE SEQUENCE [LARGE SCALE GENOMIC DNA]</scope>
    <source>
        <strain evidence="6">cv. Fuchu</strain>
    </source>
</reference>
<gene>
    <name evidence="5" type="ORF">Acr_23g0020700</name>
</gene>